<dbReference type="AlphaFoldDB" id="A0A6M8HT24"/>
<sequence>MTARLRRVVSHASALTFVAVIALSTIAHDQHARQAIAAVTSHAQPMNVASFDPYVGHHYPT</sequence>
<proteinExistence type="predicted"/>
<keyword evidence="1" id="KW-0732">Signal</keyword>
<feature type="chain" id="PRO_5026966158" evidence="1">
    <location>
        <begin position="28"/>
        <end position="61"/>
    </location>
</feature>
<protein>
    <submittedName>
        <fullName evidence="2">Uncharacterized protein</fullName>
    </submittedName>
</protein>
<name>A0A6M8HT24_9PROT</name>
<feature type="signal peptide" evidence="1">
    <location>
        <begin position="1"/>
        <end position="27"/>
    </location>
</feature>
<dbReference type="RefSeq" id="WP_171835272.1">
    <property type="nucleotide sequence ID" value="NZ_CP053708.1"/>
</dbReference>
<organism evidence="2 3">
    <name type="scientific">Lichenicola cladoniae</name>
    <dbReference type="NCBI Taxonomy" id="1484109"/>
    <lineage>
        <taxon>Bacteria</taxon>
        <taxon>Pseudomonadati</taxon>
        <taxon>Pseudomonadota</taxon>
        <taxon>Alphaproteobacteria</taxon>
        <taxon>Acetobacterales</taxon>
        <taxon>Acetobacteraceae</taxon>
        <taxon>Lichenicola</taxon>
    </lineage>
</organism>
<dbReference type="EMBL" id="CP053708">
    <property type="protein sequence ID" value="QKE91653.1"/>
    <property type="molecule type" value="Genomic_DNA"/>
</dbReference>
<evidence type="ECO:0000313" key="2">
    <source>
        <dbReference type="EMBL" id="QKE91653.1"/>
    </source>
</evidence>
<evidence type="ECO:0000313" key="3">
    <source>
        <dbReference type="Proteomes" id="UP000500767"/>
    </source>
</evidence>
<gene>
    <name evidence="2" type="ORF">HN018_17895</name>
</gene>
<keyword evidence="3" id="KW-1185">Reference proteome</keyword>
<evidence type="ECO:0000256" key="1">
    <source>
        <dbReference type="SAM" id="SignalP"/>
    </source>
</evidence>
<reference evidence="2 3" key="1">
    <citation type="journal article" date="2014" name="World J. Microbiol. Biotechnol.">
        <title>Biodiversity and physiological characteristics of Antarctic and Arctic lichens-associated bacteria.</title>
        <authorList>
            <person name="Lee Y.M."/>
            <person name="Kim E.H."/>
            <person name="Lee H.K."/>
            <person name="Hong S.G."/>
        </authorList>
    </citation>
    <scope>NUCLEOTIDE SEQUENCE [LARGE SCALE GENOMIC DNA]</scope>
    <source>
        <strain evidence="2 3">PAMC 26569</strain>
    </source>
</reference>
<dbReference type="KEGG" id="lck:HN018_17895"/>
<dbReference type="Proteomes" id="UP000500767">
    <property type="component" value="Chromosome"/>
</dbReference>
<accession>A0A6M8HT24</accession>